<evidence type="ECO:0000313" key="2">
    <source>
        <dbReference type="Proteomes" id="UP000237105"/>
    </source>
</evidence>
<dbReference type="AlphaFoldDB" id="A0A2P5C3A2"/>
<comment type="caution">
    <text evidence="1">The sequence shown here is derived from an EMBL/GenBank/DDBJ whole genome shotgun (WGS) entry which is preliminary data.</text>
</comment>
<sequence length="39" mass="4572">MRSRLTTPSFASSPFGCPENLQFDESTWESFYYYQTALI</sequence>
<name>A0A2P5C3A2_PARAD</name>
<evidence type="ECO:0000313" key="1">
    <source>
        <dbReference type="EMBL" id="PON55489.1"/>
    </source>
</evidence>
<reference evidence="2" key="1">
    <citation type="submission" date="2016-06" db="EMBL/GenBank/DDBJ databases">
        <title>Parallel loss of symbiosis genes in relatives of nitrogen-fixing non-legume Parasponia.</title>
        <authorList>
            <person name="Van Velzen R."/>
            <person name="Holmer R."/>
            <person name="Bu F."/>
            <person name="Rutten L."/>
            <person name="Van Zeijl A."/>
            <person name="Liu W."/>
            <person name="Santuari L."/>
            <person name="Cao Q."/>
            <person name="Sharma T."/>
            <person name="Shen D."/>
            <person name="Roswanjaya Y."/>
            <person name="Wardhani T."/>
            <person name="Kalhor M.S."/>
            <person name="Jansen J."/>
            <person name="Van den Hoogen J."/>
            <person name="Gungor B."/>
            <person name="Hartog M."/>
            <person name="Hontelez J."/>
            <person name="Verver J."/>
            <person name="Yang W.-C."/>
            <person name="Schijlen E."/>
            <person name="Repin R."/>
            <person name="Schilthuizen M."/>
            <person name="Schranz E."/>
            <person name="Heidstra R."/>
            <person name="Miyata K."/>
            <person name="Fedorova E."/>
            <person name="Kohlen W."/>
            <person name="Bisseling T."/>
            <person name="Smit S."/>
            <person name="Geurts R."/>
        </authorList>
    </citation>
    <scope>NUCLEOTIDE SEQUENCE [LARGE SCALE GENOMIC DNA]</scope>
    <source>
        <strain evidence="2">cv. WU1-14</strain>
    </source>
</reference>
<accession>A0A2P5C3A2</accession>
<organism evidence="1 2">
    <name type="scientific">Parasponia andersonii</name>
    <name type="common">Sponia andersonii</name>
    <dbReference type="NCBI Taxonomy" id="3476"/>
    <lineage>
        <taxon>Eukaryota</taxon>
        <taxon>Viridiplantae</taxon>
        <taxon>Streptophyta</taxon>
        <taxon>Embryophyta</taxon>
        <taxon>Tracheophyta</taxon>
        <taxon>Spermatophyta</taxon>
        <taxon>Magnoliopsida</taxon>
        <taxon>eudicotyledons</taxon>
        <taxon>Gunneridae</taxon>
        <taxon>Pentapetalae</taxon>
        <taxon>rosids</taxon>
        <taxon>fabids</taxon>
        <taxon>Rosales</taxon>
        <taxon>Cannabaceae</taxon>
        <taxon>Parasponia</taxon>
    </lineage>
</organism>
<protein>
    <submittedName>
        <fullName evidence="1">Uncharacterized protein</fullName>
    </submittedName>
</protein>
<dbReference type="Proteomes" id="UP000237105">
    <property type="component" value="Unassembled WGS sequence"/>
</dbReference>
<dbReference type="EMBL" id="JXTB01000183">
    <property type="protein sequence ID" value="PON55489.1"/>
    <property type="molecule type" value="Genomic_DNA"/>
</dbReference>
<keyword evidence="2" id="KW-1185">Reference proteome</keyword>
<proteinExistence type="predicted"/>
<gene>
    <name evidence="1" type="ORF">PanWU01x14_188040</name>
</gene>